<keyword evidence="1" id="KW-1133">Transmembrane helix</keyword>
<dbReference type="SMART" id="SM00327">
    <property type="entry name" value="VWA"/>
    <property type="match status" value="1"/>
</dbReference>
<evidence type="ECO:0000313" key="4">
    <source>
        <dbReference type="Proteomes" id="UP000009022"/>
    </source>
</evidence>
<dbReference type="STRING" id="10228.B3RHY7"/>
<name>B3RHY7_TRIAD</name>
<dbReference type="GeneID" id="6749363"/>
<dbReference type="AlphaFoldDB" id="B3RHY7"/>
<organism evidence="3 4">
    <name type="scientific">Trichoplax adhaerens</name>
    <name type="common">Trichoplax reptans</name>
    <dbReference type="NCBI Taxonomy" id="10228"/>
    <lineage>
        <taxon>Eukaryota</taxon>
        <taxon>Metazoa</taxon>
        <taxon>Placozoa</taxon>
        <taxon>Uniplacotomia</taxon>
        <taxon>Trichoplacea</taxon>
        <taxon>Trichoplacidae</taxon>
        <taxon>Trichoplax</taxon>
    </lineage>
</organism>
<dbReference type="InParanoid" id="B3RHY7"/>
<dbReference type="PANTHER" id="PTHR10579:SF177">
    <property type="entry name" value="CALCIUM-ACTIVATED CHLORIDE CHANNEL REGULATOR 4-LIKE PROTEIN"/>
    <property type="match status" value="1"/>
</dbReference>
<dbReference type="FunCoup" id="B3RHY7">
    <property type="interactions" value="28"/>
</dbReference>
<keyword evidence="1" id="KW-0812">Transmembrane</keyword>
<dbReference type="PROSITE" id="PS50234">
    <property type="entry name" value="VWFA"/>
    <property type="match status" value="1"/>
</dbReference>
<dbReference type="OrthoDB" id="687730at2759"/>
<dbReference type="InterPro" id="IPR002035">
    <property type="entry name" value="VWF_A"/>
</dbReference>
<dbReference type="SUPFAM" id="SSF53300">
    <property type="entry name" value="vWA-like"/>
    <property type="match status" value="1"/>
</dbReference>
<dbReference type="PANTHER" id="PTHR10579">
    <property type="entry name" value="CALCIUM-ACTIVATED CHLORIDE CHANNEL REGULATOR"/>
    <property type="match status" value="1"/>
</dbReference>
<evidence type="ECO:0000259" key="2">
    <source>
        <dbReference type="PROSITE" id="PS50234"/>
    </source>
</evidence>
<dbReference type="HOGENOM" id="CLU_005812_0_1_1"/>
<sequence>MDYKILFVVVAIILLSSNTYISTLSYVHAVTINNNGYEDITVALSPSITQTSNANIIDKIRQLLTVASGYLYTATRRRAYFRQITIVLPSSWSTTSDQSVTVQDNYWNADIQVDSFDRRLLDIEFAYVLRTGGCSVAGHSISMSPLWLDRSLAGREMVQLWAQYQYGVFEEYAMRSQDLVYLDSYGKLQTTRCSASLTGNISHIATRQICKLPYSDQCKFSANDPSMATASIMLDPHLNGISEFCDDNKSNPQTLHNRQAINRQNNFCRFRSVWDVISSSNDFAKGNNLPRNLTDVTPIFTVVRQAYPKIVIAIDISNSMRGEALTQIRQSIAFFLQYIIRDGQSIGLVTIDSSAHIKSRLVSIKNTNDRQQLINLLPTETAVTTVTANLTAGLLTSVQLLRQSSNSSTLSGGVVIIITGSADRNQVDQRTFQLIRSNKITVLPISIGQLPPMILETVATISRGKSYYAIYGSPQALVDTLLAIDLLLIGPNLDGLVQLYSNEFFLSGGVSSQQEVIIDNDVGNYTEFLVIYQGRSVRVILTSPTGKEYTPFSPEYTVDNVYQRVRIYLGPNQTEIGSWKFEVTNPDSVGTPTRRISVFLLSRASLIADNYPLTMQLKMDGSQISFPQPTVLSVVVRKGFLAVVGCQVSGTVARPSTNVPSRINFRDDGAGADITKDDGIYSAYFTEYSNNGRYSMLVTVTGTVNLTKTDTHQMVGLPNSDTTFASAVVGKVNKTITYLKSFTRMGSGHCFYVINYTAAIDNYPPCRIHDLTVLQVNYRNATIALQWTAPGSDMDTGTAQGYELRMSNNFTSFTADFNQGSLINSSLLSIVNGARLDLPKSAGSVERIIIKFEQIALNKPYVFAIRSYDDVYSYSSVSNYAQAIFLNDFVVTSQEPNKGFAIAIVCIVVVGMIIFMVSKRVIYQLDYIKVGISINQICEILRLPECDIRNDKQIINNLLIIKNYVQLFGSRRV</sequence>
<dbReference type="InterPro" id="IPR051266">
    <property type="entry name" value="CLCR"/>
</dbReference>
<reference evidence="3 4" key="1">
    <citation type="journal article" date="2008" name="Nature">
        <title>The Trichoplax genome and the nature of placozoans.</title>
        <authorList>
            <person name="Srivastava M."/>
            <person name="Begovic E."/>
            <person name="Chapman J."/>
            <person name="Putnam N.H."/>
            <person name="Hellsten U."/>
            <person name="Kawashima T."/>
            <person name="Kuo A."/>
            <person name="Mitros T."/>
            <person name="Salamov A."/>
            <person name="Carpenter M.L."/>
            <person name="Signorovitch A.Y."/>
            <person name="Moreno M.A."/>
            <person name="Kamm K."/>
            <person name="Grimwood J."/>
            <person name="Schmutz J."/>
            <person name="Shapiro H."/>
            <person name="Grigoriev I.V."/>
            <person name="Buss L.W."/>
            <person name="Schierwater B."/>
            <person name="Dellaporta S.L."/>
            <person name="Rokhsar D.S."/>
        </authorList>
    </citation>
    <scope>NUCLEOTIDE SEQUENCE [LARGE SCALE GENOMIC DNA]</scope>
    <source>
        <strain evidence="3 4">Grell-BS-1999</strain>
    </source>
</reference>
<evidence type="ECO:0000256" key="1">
    <source>
        <dbReference type="SAM" id="Phobius"/>
    </source>
</evidence>
<dbReference type="RefSeq" id="XP_002108872.1">
    <property type="nucleotide sequence ID" value="XM_002108836.1"/>
</dbReference>
<dbReference type="EMBL" id="DS985241">
    <property type="protein sequence ID" value="EDV29670.1"/>
    <property type="molecule type" value="Genomic_DNA"/>
</dbReference>
<dbReference type="eggNOG" id="ENOG502QRRD">
    <property type="taxonomic scope" value="Eukaryota"/>
</dbReference>
<feature type="domain" description="VWFA" evidence="2">
    <location>
        <begin position="309"/>
        <end position="487"/>
    </location>
</feature>
<dbReference type="NCBIfam" id="NF041940">
    <property type="entry name" value="choice_anch_X"/>
    <property type="match status" value="1"/>
</dbReference>
<accession>B3RHY7</accession>
<dbReference type="OMA" id="VEMNWHA"/>
<dbReference type="CDD" id="cd00198">
    <property type="entry name" value="vWFA"/>
    <property type="match status" value="1"/>
</dbReference>
<proteinExistence type="predicted"/>
<dbReference type="InterPro" id="IPR013642">
    <property type="entry name" value="CLCA_N"/>
</dbReference>
<keyword evidence="4" id="KW-1185">Reference proteome</keyword>
<feature type="transmembrane region" description="Helical" evidence="1">
    <location>
        <begin position="899"/>
        <end position="917"/>
    </location>
</feature>
<keyword evidence="1" id="KW-0472">Membrane</keyword>
<dbReference type="Gene3D" id="3.40.50.410">
    <property type="entry name" value="von Willebrand factor, type A domain"/>
    <property type="match status" value="1"/>
</dbReference>
<dbReference type="Proteomes" id="UP000009022">
    <property type="component" value="Unassembled WGS sequence"/>
</dbReference>
<dbReference type="KEGG" id="tad:TRIADDRAFT_52319"/>
<evidence type="ECO:0000313" key="3">
    <source>
        <dbReference type="EMBL" id="EDV29670.1"/>
    </source>
</evidence>
<dbReference type="InterPro" id="IPR036465">
    <property type="entry name" value="vWFA_dom_sf"/>
</dbReference>
<protein>
    <recommendedName>
        <fullName evidence="2">VWFA domain-containing protein</fullName>
    </recommendedName>
</protein>
<dbReference type="PhylomeDB" id="B3RHY7"/>
<dbReference type="Pfam" id="PF08434">
    <property type="entry name" value="CLCA"/>
    <property type="match status" value="1"/>
</dbReference>
<dbReference type="CTD" id="6749363"/>
<dbReference type="Pfam" id="PF00092">
    <property type="entry name" value="VWA"/>
    <property type="match status" value="1"/>
</dbReference>
<gene>
    <name evidence="3" type="ORF">TRIADDRAFT_52319</name>
</gene>